<dbReference type="CDD" id="cd07034">
    <property type="entry name" value="TPP_PYR_PFOR_IOR-alpha_like"/>
    <property type="match status" value="1"/>
</dbReference>
<evidence type="ECO:0000256" key="2">
    <source>
        <dbReference type="SAM" id="MobiDB-lite"/>
    </source>
</evidence>
<dbReference type="Proteomes" id="UP000231383">
    <property type="component" value="Unassembled WGS sequence"/>
</dbReference>
<evidence type="ECO:0000256" key="1">
    <source>
        <dbReference type="ARBA" id="ARBA00023002"/>
    </source>
</evidence>
<dbReference type="InterPro" id="IPR050722">
    <property type="entry name" value="Pyruvate:ferred/Flavod_OxRd"/>
</dbReference>
<dbReference type="Gene3D" id="3.40.920.10">
    <property type="entry name" value="Pyruvate-ferredoxin oxidoreductase, PFOR, domain III"/>
    <property type="match status" value="1"/>
</dbReference>
<reference evidence="6" key="1">
    <citation type="submission" date="2017-09" db="EMBL/GenBank/DDBJ databases">
        <title>Depth-based differentiation of microbial function through sediment-hosted aquifers and enrichment of novel symbionts in the deep terrestrial subsurface.</title>
        <authorList>
            <person name="Probst A.J."/>
            <person name="Ladd B."/>
            <person name="Jarett J.K."/>
            <person name="Geller-Mcgrath D.E."/>
            <person name="Sieber C.M.K."/>
            <person name="Emerson J.B."/>
            <person name="Anantharaman K."/>
            <person name="Thomas B.C."/>
            <person name="Malmstrom R."/>
            <person name="Stieglmeier M."/>
            <person name="Klingl A."/>
            <person name="Woyke T."/>
            <person name="Ryan C.M."/>
            <person name="Banfield J.F."/>
        </authorList>
    </citation>
    <scope>NUCLEOTIDE SEQUENCE [LARGE SCALE GENOMIC DNA]</scope>
</reference>
<dbReference type="Pfam" id="PF01855">
    <property type="entry name" value="POR_N"/>
    <property type="match status" value="1"/>
</dbReference>
<dbReference type="GO" id="GO:0006979">
    <property type="term" value="P:response to oxidative stress"/>
    <property type="evidence" value="ECO:0007669"/>
    <property type="project" value="TreeGrafter"/>
</dbReference>
<dbReference type="InterPro" id="IPR022367">
    <property type="entry name" value="2-oxoacid/accept_OxRdtase_asu"/>
</dbReference>
<dbReference type="AlphaFoldDB" id="A0A2M8EWY9"/>
<gene>
    <name evidence="5" type="ORF">CO051_06035</name>
</gene>
<comment type="caution">
    <text evidence="5">The sequence shown here is derived from an EMBL/GenBank/DDBJ whole genome shotgun (WGS) entry which is preliminary data.</text>
</comment>
<dbReference type="InterPro" id="IPR002880">
    <property type="entry name" value="Pyrv_Fd/Flavodoxin_OxRdtase_N"/>
</dbReference>
<accession>A0A2M8EWY9</accession>
<dbReference type="SUPFAM" id="SSF53323">
    <property type="entry name" value="Pyruvate-ferredoxin oxidoreductase, PFOR, domain III"/>
    <property type="match status" value="1"/>
</dbReference>
<dbReference type="NCBIfam" id="TIGR03710">
    <property type="entry name" value="OAFO_sf"/>
    <property type="match status" value="1"/>
</dbReference>
<organism evidence="5 6">
    <name type="scientific">Candidatus Roizmanbacteria bacterium CG_4_9_14_0_2_um_filter_39_13</name>
    <dbReference type="NCBI Taxonomy" id="1974839"/>
    <lineage>
        <taxon>Bacteria</taxon>
        <taxon>Candidatus Roizmaniibacteriota</taxon>
    </lineage>
</organism>
<dbReference type="Pfam" id="PF01558">
    <property type="entry name" value="POR"/>
    <property type="match status" value="1"/>
</dbReference>
<dbReference type="SUPFAM" id="SSF52518">
    <property type="entry name" value="Thiamin diphosphate-binding fold (THDP-binding)"/>
    <property type="match status" value="1"/>
</dbReference>
<feature type="domain" description="Pyruvate flavodoxin/ferredoxin oxidoreductase pyrimidine binding" evidence="4">
    <location>
        <begin position="205"/>
        <end position="445"/>
    </location>
</feature>
<evidence type="ECO:0000313" key="6">
    <source>
        <dbReference type="Proteomes" id="UP000231383"/>
    </source>
</evidence>
<keyword evidence="1" id="KW-0560">Oxidoreductase</keyword>
<feature type="region of interest" description="Disordered" evidence="2">
    <location>
        <begin position="580"/>
        <end position="616"/>
    </location>
</feature>
<proteinExistence type="predicted"/>
<dbReference type="Gene3D" id="3.40.50.970">
    <property type="match status" value="1"/>
</dbReference>
<dbReference type="SUPFAM" id="SSF52922">
    <property type="entry name" value="TK C-terminal domain-like"/>
    <property type="match status" value="1"/>
</dbReference>
<evidence type="ECO:0000259" key="4">
    <source>
        <dbReference type="Pfam" id="PF01855"/>
    </source>
</evidence>
<dbReference type="FunFam" id="3.40.50.970:FF:000022">
    <property type="entry name" value="2-oxoglutarate ferredoxin oxidoreductase alpha subunit"/>
    <property type="match status" value="1"/>
</dbReference>
<protein>
    <submittedName>
        <fullName evidence="5">2-oxoacid:acceptor oxidoreductase subunit alpha</fullName>
    </submittedName>
</protein>
<dbReference type="InterPro" id="IPR002869">
    <property type="entry name" value="Pyrv_flavodox_OxRed_cen"/>
</dbReference>
<dbReference type="GO" id="GO:0016903">
    <property type="term" value="F:oxidoreductase activity, acting on the aldehyde or oxo group of donors"/>
    <property type="evidence" value="ECO:0007669"/>
    <property type="project" value="InterPro"/>
</dbReference>
<evidence type="ECO:0000313" key="5">
    <source>
        <dbReference type="EMBL" id="PJC30382.1"/>
    </source>
</evidence>
<dbReference type="InterPro" id="IPR009014">
    <property type="entry name" value="Transketo_C/PFOR_II"/>
</dbReference>
<dbReference type="PANTHER" id="PTHR32154:SF20">
    <property type="entry name" value="2-OXOGLUTARATE OXIDOREDUCTASE SUBUNIT KORA"/>
    <property type="match status" value="1"/>
</dbReference>
<feature type="domain" description="Pyruvate/ketoisovalerate oxidoreductase catalytic" evidence="3">
    <location>
        <begin position="12"/>
        <end position="171"/>
    </location>
</feature>
<dbReference type="InterPro" id="IPR029061">
    <property type="entry name" value="THDP-binding"/>
</dbReference>
<evidence type="ECO:0000259" key="3">
    <source>
        <dbReference type="Pfam" id="PF01558"/>
    </source>
</evidence>
<name>A0A2M8EWY9_9BACT</name>
<feature type="compositionally biased region" description="Low complexity" evidence="2">
    <location>
        <begin position="591"/>
        <end position="600"/>
    </location>
</feature>
<sequence>MQFNWKIGGEAGFGIMTSGLAFAKIATRSGYNIFDYAEYPSLIRGGHNTYEVLVSEDTLTAPKWDIDLLVCLNKETFNLHKYRLTDKSMVVFDPEMFSPDIPCIQIPIGFTQIKKTEKIDQMMVNTIAVAASIALLGGDLNVFEQLIHQQFDRKGEDVVNFNLRLAKIGYDEAMKSTLLKLDILKKKDVVKQKMVIAGNEAYCLGAMAADCRYYASYPMTPASSVLTTLAAWQTTNQMVVRHPEDELSAINSALGASFAGVRASVGTSGGGFALMTEAISYAGIAEIPLVILLAMRPGPATGIPTWTEQGDLLFGVHAGHGEFPKMVLAPGDSEEMIELTMKAFDLADVYQTPVIVMSDKFLSESHISPDKETIDHLLQNHKIRKGKIVSDTKESPYLRYKLENDGVSEMLVPGKKGVYYQANSYEHVEDSHTTEDVGMRVQQVNKRNAKIQTYFKNDFELPKIFGDLTESEIVFVSWGSGKGSILEAQKLLDDKKTAYIHFTHVYPIPEEPIKQLFAQCEGKRIILIENNSQAQFGQLLRMQTGISIKETFLKYDGRPIWPEEVRDFIIGKKQNLNSEKAEMKIQESKSDSQSQVSSENETSEEDIMNKLAQKMA</sequence>
<dbReference type="Gene3D" id="3.40.50.920">
    <property type="match status" value="1"/>
</dbReference>
<dbReference type="PANTHER" id="PTHR32154">
    <property type="entry name" value="PYRUVATE-FLAVODOXIN OXIDOREDUCTASE-RELATED"/>
    <property type="match status" value="1"/>
</dbReference>
<dbReference type="EMBL" id="PFSC01000156">
    <property type="protein sequence ID" value="PJC30382.1"/>
    <property type="molecule type" value="Genomic_DNA"/>
</dbReference>
<feature type="compositionally biased region" description="Basic and acidic residues" evidence="2">
    <location>
        <begin position="580"/>
        <end position="590"/>
    </location>
</feature>
<dbReference type="InterPro" id="IPR019752">
    <property type="entry name" value="Pyrv/ketoisovalerate_OxRed_cat"/>
</dbReference>